<organism evidence="3 4">
    <name type="scientific">Segatella copri</name>
    <dbReference type="NCBI Taxonomy" id="165179"/>
    <lineage>
        <taxon>Bacteria</taxon>
        <taxon>Pseudomonadati</taxon>
        <taxon>Bacteroidota</taxon>
        <taxon>Bacteroidia</taxon>
        <taxon>Bacteroidales</taxon>
        <taxon>Prevotellaceae</taxon>
        <taxon>Segatella</taxon>
    </lineage>
</organism>
<feature type="compositionally biased region" description="Polar residues" evidence="1">
    <location>
        <begin position="7"/>
        <end position="22"/>
    </location>
</feature>
<feature type="transmembrane region" description="Helical" evidence="2">
    <location>
        <begin position="33"/>
        <end position="54"/>
    </location>
</feature>
<keyword evidence="2" id="KW-0472">Membrane</keyword>
<feature type="region of interest" description="Disordered" evidence="1">
    <location>
        <begin position="1"/>
        <end position="29"/>
    </location>
</feature>
<keyword evidence="2" id="KW-0812">Transmembrane</keyword>
<comment type="caution">
    <text evidence="3">The sequence shown here is derived from an EMBL/GenBank/DDBJ whole genome shotgun (WGS) entry which is preliminary data.</text>
</comment>
<dbReference type="AlphaFoldDB" id="A0AA90UHP0"/>
<gene>
    <name evidence="3" type="ORF">F7D95_14360</name>
</gene>
<accession>A0AA90UHP0</accession>
<evidence type="ECO:0000256" key="1">
    <source>
        <dbReference type="SAM" id="MobiDB-lite"/>
    </source>
</evidence>
<dbReference type="EMBL" id="VZCW01000367">
    <property type="protein sequence ID" value="MQN13950.1"/>
    <property type="molecule type" value="Genomic_DNA"/>
</dbReference>
<reference evidence="4" key="1">
    <citation type="submission" date="2019-09" db="EMBL/GenBank/DDBJ databases">
        <title>Distinct polysaccharide growth profiles of human intestinal Prevotella copri isolates.</title>
        <authorList>
            <person name="Fehlner-Peach H."/>
            <person name="Magnabosco C."/>
            <person name="Raghavan V."/>
            <person name="Scher J.U."/>
            <person name="Tett A."/>
            <person name="Cox L.M."/>
            <person name="Gottsegen C."/>
            <person name="Watters A."/>
            <person name="Wiltshire- Gordon J.D."/>
            <person name="Segata N."/>
            <person name="Bonneau R."/>
            <person name="Littman D.R."/>
        </authorList>
    </citation>
    <scope>NUCLEOTIDE SEQUENCE [LARGE SCALE GENOMIC DNA]</scope>
    <source>
        <strain evidence="4">iAQ1179</strain>
    </source>
</reference>
<evidence type="ECO:0000313" key="3">
    <source>
        <dbReference type="EMBL" id="MQN13950.1"/>
    </source>
</evidence>
<keyword evidence="2" id="KW-1133">Transmembrane helix</keyword>
<name>A0AA90UHP0_9BACT</name>
<proteinExistence type="predicted"/>
<dbReference type="Proteomes" id="UP000442105">
    <property type="component" value="Unassembled WGS sequence"/>
</dbReference>
<protein>
    <submittedName>
        <fullName evidence="3">Dicarboxylate/amino acid:cation symporter</fullName>
    </submittedName>
</protein>
<evidence type="ECO:0000313" key="4">
    <source>
        <dbReference type="Proteomes" id="UP000442105"/>
    </source>
</evidence>
<evidence type="ECO:0000256" key="2">
    <source>
        <dbReference type="SAM" id="Phobius"/>
    </source>
</evidence>
<sequence>MVKTMNDIGNRQPDSNAGSSKQKGVKNKQTRQLVLWIGALIVGAVLGMFGISWLDGLMNFIA</sequence>
<feature type="non-terminal residue" evidence="3">
    <location>
        <position position="62"/>
    </location>
</feature>